<evidence type="ECO:0000256" key="11">
    <source>
        <dbReference type="ARBA" id="ARBA00023180"/>
    </source>
</evidence>
<proteinExistence type="inferred from homology"/>
<dbReference type="CDD" id="cd02510">
    <property type="entry name" value="pp-GalNAc-T"/>
    <property type="match status" value="1"/>
</dbReference>
<protein>
    <recommendedName>
        <fullName evidence="13">Polypeptide N-acetylgalactosaminyltransferase</fullName>
        <ecNumber evidence="13">2.4.1.-</ecNumber>
    </recommendedName>
    <alternativeName>
        <fullName evidence="13">Protein-UDP acetylgalactosaminyltransferase</fullName>
    </alternativeName>
</protein>
<evidence type="ECO:0000256" key="7">
    <source>
        <dbReference type="ARBA" id="ARBA00022989"/>
    </source>
</evidence>
<dbReference type="GO" id="GO:0016757">
    <property type="term" value="F:glycosyltransferase activity"/>
    <property type="evidence" value="ECO:0007669"/>
    <property type="project" value="UniProtKB-KW"/>
</dbReference>
<evidence type="ECO:0000256" key="10">
    <source>
        <dbReference type="ARBA" id="ARBA00023157"/>
    </source>
</evidence>
<dbReference type="Gene3D" id="3.90.550.10">
    <property type="entry name" value="Spore Coat Polysaccharide Biosynthesis Protein SpsA, Chain A"/>
    <property type="match status" value="1"/>
</dbReference>
<keyword evidence="9" id="KW-0472">Membrane</keyword>
<dbReference type="InterPro" id="IPR001173">
    <property type="entry name" value="Glyco_trans_2-like"/>
</dbReference>
<name>A0ABD0KN27_9CAEN</name>
<dbReference type="PROSITE" id="PS50231">
    <property type="entry name" value="RICIN_B_LECTIN"/>
    <property type="match status" value="1"/>
</dbReference>
<dbReference type="InterPro" id="IPR029044">
    <property type="entry name" value="Nucleotide-diphossugar_trans"/>
</dbReference>
<reference evidence="16 17" key="1">
    <citation type="journal article" date="2023" name="Sci. Data">
        <title>Genome assembly of the Korean intertidal mud-creeper Batillaria attramentaria.</title>
        <authorList>
            <person name="Patra A.K."/>
            <person name="Ho P.T."/>
            <person name="Jun S."/>
            <person name="Lee S.J."/>
            <person name="Kim Y."/>
            <person name="Won Y.J."/>
        </authorList>
    </citation>
    <scope>NUCLEOTIDE SEQUENCE [LARGE SCALE GENOMIC DNA]</scope>
    <source>
        <strain evidence="16">Wonlab-2016</strain>
    </source>
</reference>
<evidence type="ECO:0000259" key="15">
    <source>
        <dbReference type="SMART" id="SM00458"/>
    </source>
</evidence>
<dbReference type="GO" id="GO:0000139">
    <property type="term" value="C:Golgi membrane"/>
    <property type="evidence" value="ECO:0007669"/>
    <property type="project" value="UniProtKB-SubCell"/>
</dbReference>
<keyword evidence="7" id="KW-1133">Transmembrane helix</keyword>
<dbReference type="InterPro" id="IPR045885">
    <property type="entry name" value="GalNAc-T"/>
</dbReference>
<evidence type="ECO:0000256" key="9">
    <source>
        <dbReference type="ARBA" id="ARBA00023136"/>
    </source>
</evidence>
<comment type="pathway">
    <text evidence="13">Protein modification; protein glycosylation.</text>
</comment>
<evidence type="ECO:0000256" key="13">
    <source>
        <dbReference type="RuleBase" id="RU361242"/>
    </source>
</evidence>
<dbReference type="Gene3D" id="2.80.10.50">
    <property type="match status" value="1"/>
</dbReference>
<evidence type="ECO:0000256" key="1">
    <source>
        <dbReference type="ARBA" id="ARBA00001936"/>
    </source>
</evidence>
<feature type="domain" description="Ricin B lectin" evidence="15">
    <location>
        <begin position="506"/>
        <end position="639"/>
    </location>
</feature>
<keyword evidence="5 13" id="KW-0430">Lectin</keyword>
<dbReference type="AlphaFoldDB" id="A0ABD0KN27"/>
<keyword evidence="8 13" id="KW-0333">Golgi apparatus</keyword>
<evidence type="ECO:0000256" key="14">
    <source>
        <dbReference type="SAM" id="MobiDB-lite"/>
    </source>
</evidence>
<evidence type="ECO:0000256" key="5">
    <source>
        <dbReference type="ARBA" id="ARBA00022734"/>
    </source>
</evidence>
<organism evidence="16 17">
    <name type="scientific">Batillaria attramentaria</name>
    <dbReference type="NCBI Taxonomy" id="370345"/>
    <lineage>
        <taxon>Eukaryota</taxon>
        <taxon>Metazoa</taxon>
        <taxon>Spiralia</taxon>
        <taxon>Lophotrochozoa</taxon>
        <taxon>Mollusca</taxon>
        <taxon>Gastropoda</taxon>
        <taxon>Caenogastropoda</taxon>
        <taxon>Sorbeoconcha</taxon>
        <taxon>Cerithioidea</taxon>
        <taxon>Batillariidae</taxon>
        <taxon>Batillaria</taxon>
    </lineage>
</organism>
<keyword evidence="17" id="KW-1185">Reference proteome</keyword>
<evidence type="ECO:0000256" key="12">
    <source>
        <dbReference type="ARBA" id="ARBA00023211"/>
    </source>
</evidence>
<keyword evidence="10 13" id="KW-1015">Disulfide bond</keyword>
<evidence type="ECO:0000313" key="17">
    <source>
        <dbReference type="Proteomes" id="UP001519460"/>
    </source>
</evidence>
<dbReference type="GO" id="GO:0030246">
    <property type="term" value="F:carbohydrate binding"/>
    <property type="evidence" value="ECO:0007669"/>
    <property type="project" value="UniProtKB-KW"/>
</dbReference>
<comment type="similarity">
    <text evidence="3 13">Belongs to the glycosyltransferase 2 family. GalNAc-T subfamily.</text>
</comment>
<evidence type="ECO:0000256" key="4">
    <source>
        <dbReference type="ARBA" id="ARBA00022692"/>
    </source>
</evidence>
<evidence type="ECO:0000256" key="2">
    <source>
        <dbReference type="ARBA" id="ARBA00004323"/>
    </source>
</evidence>
<dbReference type="FunFam" id="3.90.550.10:FF:000053">
    <property type="entry name" value="Polypeptide N-acetylgalactosaminyltransferase"/>
    <property type="match status" value="1"/>
</dbReference>
<comment type="caution">
    <text evidence="16">The sequence shown here is derived from an EMBL/GenBank/DDBJ whole genome shotgun (WGS) entry which is preliminary data.</text>
</comment>
<dbReference type="InterPro" id="IPR000772">
    <property type="entry name" value="Ricin_B_lectin"/>
</dbReference>
<evidence type="ECO:0000313" key="16">
    <source>
        <dbReference type="EMBL" id="KAK7488275.1"/>
    </source>
</evidence>
<dbReference type="Pfam" id="PF00535">
    <property type="entry name" value="Glycos_transf_2"/>
    <property type="match status" value="1"/>
</dbReference>
<dbReference type="InterPro" id="IPR035992">
    <property type="entry name" value="Ricin_B-like_lectins"/>
</dbReference>
<dbReference type="Proteomes" id="UP001519460">
    <property type="component" value="Unassembled WGS sequence"/>
</dbReference>
<keyword evidence="12 13" id="KW-0464">Manganese</keyword>
<evidence type="ECO:0000256" key="6">
    <source>
        <dbReference type="ARBA" id="ARBA00022968"/>
    </source>
</evidence>
<accession>A0ABD0KN27</accession>
<feature type="compositionally biased region" description="Low complexity" evidence="14">
    <location>
        <begin position="79"/>
        <end position="92"/>
    </location>
</feature>
<evidence type="ECO:0000256" key="3">
    <source>
        <dbReference type="ARBA" id="ARBA00005680"/>
    </source>
</evidence>
<comment type="cofactor">
    <cofactor evidence="1 13">
        <name>Mn(2+)</name>
        <dbReference type="ChEBI" id="CHEBI:29035"/>
    </cofactor>
</comment>
<keyword evidence="13" id="KW-0328">Glycosyltransferase</keyword>
<dbReference type="SMART" id="SM00458">
    <property type="entry name" value="RICIN"/>
    <property type="match status" value="1"/>
</dbReference>
<keyword evidence="11" id="KW-0325">Glycoprotein</keyword>
<dbReference type="Pfam" id="PF00652">
    <property type="entry name" value="Ricin_B_lectin"/>
    <property type="match status" value="1"/>
</dbReference>
<evidence type="ECO:0000256" key="8">
    <source>
        <dbReference type="ARBA" id="ARBA00023034"/>
    </source>
</evidence>
<feature type="compositionally biased region" description="Polar residues" evidence="14">
    <location>
        <begin position="93"/>
        <end position="103"/>
    </location>
</feature>
<keyword evidence="4" id="KW-0812">Transmembrane</keyword>
<feature type="region of interest" description="Disordered" evidence="14">
    <location>
        <begin position="76"/>
        <end position="103"/>
    </location>
</feature>
<keyword evidence="13" id="KW-0808">Transferase</keyword>
<sequence length="642" mass="72152">MGRIFTTSKLTSEAEKRALGKRVRLLNKKNKNSHFRFVTHSRLAKHCCHFGLSPNALLMDLMQLIPLSASEISTASVIPPSKSSKPAQKSASDTSAKNQIFAASSTGESDRTVIPEYDELEVYKLAMLESEEEDEERAKGLKRHGFNELLSDKIGLHRNIPDWRSETCKAKVYPRVLPKASIVICFYNEAWSTLLRSVHSILDKTPLALLEEIILIDDNSYMDHLKTELDNYVAETLPIVRVYHSDKRLGLIRARMLGAHHAKGEVLVFLDSHIEVNIGWLEPLLTRIKDDPHNVVVPVVDTIDSETFVYVPAPIVRGGFTWSLLHNWDPVPARFLKDAKRQAEPVESPTMPGGLFAMDRQYFYDLGEYDAGMEIWGGENVEISFRIWQCGGRLEIIPCSRVGHVFRQFRPYGSPDGADSATYNAARVAHVWLDEYKKHFFDLRPSAKNMDIGDVSSRVELRRRLGCKSFKWYLENVYPDLRVPGEAPKVAGSYQHPVETRKMGVPTAALIQHVDSKLCVATRDKEPTKGGTLKLAECSRDSSTMVWQVALTNDRSVKLRGSKLCIDVTEDRGRRLASLAKCHSSGGSQTWVWLKNGTDSLAFHPASGRCMAVSEKPVLKEPVLMDFCHSSLGQNFVYTPVS</sequence>
<dbReference type="EMBL" id="JACVVK020000152">
    <property type="protein sequence ID" value="KAK7488275.1"/>
    <property type="molecule type" value="Genomic_DNA"/>
</dbReference>
<dbReference type="PANTHER" id="PTHR11675:SF63">
    <property type="entry name" value="POLYPEPTIDE N-ACETYLGALACTOSAMINYLTRANSFERASE"/>
    <property type="match status" value="1"/>
</dbReference>
<dbReference type="EC" id="2.4.1.-" evidence="13"/>
<dbReference type="SUPFAM" id="SSF50370">
    <property type="entry name" value="Ricin B-like lectins"/>
    <property type="match status" value="1"/>
</dbReference>
<keyword evidence="6" id="KW-0735">Signal-anchor</keyword>
<dbReference type="SUPFAM" id="SSF53448">
    <property type="entry name" value="Nucleotide-diphospho-sugar transferases"/>
    <property type="match status" value="1"/>
</dbReference>
<gene>
    <name evidence="16" type="ORF">BaRGS_00020434</name>
</gene>
<dbReference type="PANTHER" id="PTHR11675">
    <property type="entry name" value="N-ACETYLGALACTOSAMINYLTRANSFERASE"/>
    <property type="match status" value="1"/>
</dbReference>
<comment type="subcellular location">
    <subcellularLocation>
        <location evidence="2 13">Golgi apparatus membrane</location>
        <topology evidence="2 13">Single-pass type II membrane protein</topology>
    </subcellularLocation>
</comment>